<accession>L7CLP5</accession>
<dbReference type="EC" id="2.4.-.-" evidence="1"/>
<evidence type="ECO:0000313" key="1">
    <source>
        <dbReference type="EMBL" id="ELP33961.1"/>
    </source>
</evidence>
<evidence type="ECO:0000313" key="2">
    <source>
        <dbReference type="Proteomes" id="UP000010959"/>
    </source>
</evidence>
<protein>
    <submittedName>
        <fullName evidence="1">Glycosyl transferase, group 1</fullName>
        <ecNumber evidence="1">2.4.-.-</ecNumber>
    </submittedName>
</protein>
<gene>
    <name evidence="1" type="ORF">RBSWK_02097</name>
</gene>
<dbReference type="AlphaFoldDB" id="L7CLP5"/>
<sequence length="373" mass="42371">MAAKECIAPVSVLAWPATRTRETNPYPFRVQDSTAAFGVSTKEFNLRNVVRLGWDVIHVHWPEVPLRIRRFPVRLIVCVGVLVLLRCHKLIGRSKIVWTTHNLEPHERREHWLTRWYFSRFLRMVDGTISLSEFGRDELFRRHPTLKEKPSVVVRHGHYRGDYPSDVDRCSARKRLLLDDEDQVLLSLGMIRPYKNLPLLARLVHQSNQPKLKLLVAGPGKSPEDETILWELAEQDGRIRLEIAFLPASEVANYFAACDLVVLPYSDILNSGSLLLALSMSRPALITDKGATPEIADLVGHTWVQMYGGELTMEAIQRALGAGVPEGQPDLSEFEWPLTGRLTSTFFRRLIGKRIAANCERSSPAPMPFEKLS</sequence>
<proteinExistence type="predicted"/>
<keyword evidence="1" id="KW-0328">Glycosyltransferase</keyword>
<dbReference type="Gene3D" id="3.40.50.2000">
    <property type="entry name" value="Glycogen Phosphorylase B"/>
    <property type="match status" value="2"/>
</dbReference>
<dbReference type="EMBL" id="AMWG01000043">
    <property type="protein sequence ID" value="ELP33961.1"/>
    <property type="molecule type" value="Genomic_DNA"/>
</dbReference>
<comment type="caution">
    <text evidence="1">The sequence shown here is derived from an EMBL/GenBank/DDBJ whole genome shotgun (WGS) entry which is preliminary data.</text>
</comment>
<organism evidence="1 2">
    <name type="scientific">Rhodopirellula baltica SWK14</name>
    <dbReference type="NCBI Taxonomy" id="993516"/>
    <lineage>
        <taxon>Bacteria</taxon>
        <taxon>Pseudomonadati</taxon>
        <taxon>Planctomycetota</taxon>
        <taxon>Planctomycetia</taxon>
        <taxon>Pirellulales</taxon>
        <taxon>Pirellulaceae</taxon>
        <taxon>Rhodopirellula</taxon>
    </lineage>
</organism>
<dbReference type="RefSeq" id="WP_007337184.1">
    <property type="nucleotide sequence ID" value="NZ_AMWG01000043.1"/>
</dbReference>
<name>L7CLP5_RHOBT</name>
<reference evidence="1 2" key="1">
    <citation type="journal article" date="2013" name="Mar. Genomics">
        <title>Expression of sulfatases in Rhodopirellula baltica and the diversity of sulfatases in the genus Rhodopirellula.</title>
        <authorList>
            <person name="Wegner C.E."/>
            <person name="Richter-Heitmann T."/>
            <person name="Klindworth A."/>
            <person name="Klockow C."/>
            <person name="Richter M."/>
            <person name="Achstetter T."/>
            <person name="Glockner F.O."/>
            <person name="Harder J."/>
        </authorList>
    </citation>
    <scope>NUCLEOTIDE SEQUENCE [LARGE SCALE GENOMIC DNA]</scope>
    <source>
        <strain evidence="1 2">SWK14</strain>
    </source>
</reference>
<dbReference type="PANTHER" id="PTHR45947:SF3">
    <property type="entry name" value="SULFOQUINOVOSYL TRANSFERASE SQD2"/>
    <property type="match status" value="1"/>
</dbReference>
<dbReference type="Pfam" id="PF13692">
    <property type="entry name" value="Glyco_trans_1_4"/>
    <property type="match status" value="1"/>
</dbReference>
<dbReference type="Proteomes" id="UP000010959">
    <property type="component" value="Unassembled WGS sequence"/>
</dbReference>
<dbReference type="SUPFAM" id="SSF53756">
    <property type="entry name" value="UDP-Glycosyltransferase/glycogen phosphorylase"/>
    <property type="match status" value="1"/>
</dbReference>
<dbReference type="PATRIC" id="fig|993516.3.peg.2241"/>
<dbReference type="GO" id="GO:0016757">
    <property type="term" value="F:glycosyltransferase activity"/>
    <property type="evidence" value="ECO:0007669"/>
    <property type="project" value="UniProtKB-KW"/>
</dbReference>
<dbReference type="InterPro" id="IPR050194">
    <property type="entry name" value="Glycosyltransferase_grp1"/>
</dbReference>
<dbReference type="CDD" id="cd03801">
    <property type="entry name" value="GT4_PimA-like"/>
    <property type="match status" value="1"/>
</dbReference>
<dbReference type="PANTHER" id="PTHR45947">
    <property type="entry name" value="SULFOQUINOVOSYL TRANSFERASE SQD2"/>
    <property type="match status" value="1"/>
</dbReference>
<keyword evidence="1" id="KW-0808">Transferase</keyword>